<sequence>MVWSVATNAVLAYAIVICMLFTMGSVEDALNASFPIIEICQHATGSTQAATAMVCGLLVLGLSVTLASIASASRLTWAWARDGALPRWFSYVRTSRPASTPPTSENTSRTNFQNKD</sequence>
<dbReference type="PANTHER" id="PTHR45649">
    <property type="entry name" value="AMINO-ACID PERMEASE BAT1"/>
    <property type="match status" value="1"/>
</dbReference>
<evidence type="ECO:0000256" key="3">
    <source>
        <dbReference type="ARBA" id="ARBA00022692"/>
    </source>
</evidence>
<dbReference type="AlphaFoldDB" id="A0AAN4YDW1"/>
<evidence type="ECO:0000256" key="1">
    <source>
        <dbReference type="ARBA" id="ARBA00004141"/>
    </source>
</evidence>
<dbReference type="EMBL" id="BSYA01000015">
    <property type="protein sequence ID" value="GMG24992.1"/>
    <property type="molecule type" value="Genomic_DNA"/>
</dbReference>
<evidence type="ECO:0000313" key="8">
    <source>
        <dbReference type="EMBL" id="GMG24992.1"/>
    </source>
</evidence>
<dbReference type="Proteomes" id="UP001165205">
    <property type="component" value="Unassembled WGS sequence"/>
</dbReference>
<organism evidence="8 9">
    <name type="scientific">Aspergillus oryzae</name>
    <name type="common">Yellow koji mold</name>
    <dbReference type="NCBI Taxonomy" id="5062"/>
    <lineage>
        <taxon>Eukaryota</taxon>
        <taxon>Fungi</taxon>
        <taxon>Dikarya</taxon>
        <taxon>Ascomycota</taxon>
        <taxon>Pezizomycotina</taxon>
        <taxon>Eurotiomycetes</taxon>
        <taxon>Eurotiomycetidae</taxon>
        <taxon>Eurotiales</taxon>
        <taxon>Aspergillaceae</taxon>
        <taxon>Aspergillus</taxon>
        <taxon>Aspergillus subgen. Circumdati</taxon>
    </lineage>
</organism>
<feature type="transmembrane region" description="Helical" evidence="7">
    <location>
        <begin position="47"/>
        <end position="70"/>
    </location>
</feature>
<keyword evidence="5 7" id="KW-0472">Membrane</keyword>
<feature type="transmembrane region" description="Helical" evidence="7">
    <location>
        <begin position="6"/>
        <end position="26"/>
    </location>
</feature>
<evidence type="ECO:0000256" key="2">
    <source>
        <dbReference type="ARBA" id="ARBA00022448"/>
    </source>
</evidence>
<dbReference type="Pfam" id="PF13520">
    <property type="entry name" value="AA_permease_2"/>
    <property type="match status" value="1"/>
</dbReference>
<dbReference type="Gene3D" id="1.20.1740.10">
    <property type="entry name" value="Amino acid/polyamine transporter I"/>
    <property type="match status" value="1"/>
</dbReference>
<dbReference type="PANTHER" id="PTHR45649:SF5">
    <property type="entry name" value="GABA TRANSPORTER (EUROFUNG)-RELATED"/>
    <property type="match status" value="1"/>
</dbReference>
<dbReference type="GO" id="GO:0016020">
    <property type="term" value="C:membrane"/>
    <property type="evidence" value="ECO:0007669"/>
    <property type="project" value="UniProtKB-SubCell"/>
</dbReference>
<name>A0AAN4YDW1_ASPOZ</name>
<evidence type="ECO:0000256" key="4">
    <source>
        <dbReference type="ARBA" id="ARBA00022989"/>
    </source>
</evidence>
<accession>A0AAN4YDW1</accession>
<keyword evidence="3 7" id="KW-0812">Transmembrane</keyword>
<evidence type="ECO:0000256" key="6">
    <source>
        <dbReference type="SAM" id="MobiDB-lite"/>
    </source>
</evidence>
<keyword evidence="4 7" id="KW-1133">Transmembrane helix</keyword>
<dbReference type="GO" id="GO:0022857">
    <property type="term" value="F:transmembrane transporter activity"/>
    <property type="evidence" value="ECO:0007669"/>
    <property type="project" value="InterPro"/>
</dbReference>
<comment type="caution">
    <text evidence="8">The sequence shown here is derived from an EMBL/GenBank/DDBJ whole genome shotgun (WGS) entry which is preliminary data.</text>
</comment>
<reference evidence="8" key="1">
    <citation type="submission" date="2023-04" db="EMBL/GenBank/DDBJ databases">
        <title>Aspergillus oryzae NBRC 4228.</title>
        <authorList>
            <person name="Ichikawa N."/>
            <person name="Sato H."/>
            <person name="Tonouchi N."/>
        </authorList>
    </citation>
    <scope>NUCLEOTIDE SEQUENCE</scope>
    <source>
        <strain evidence="8">NBRC 4228</strain>
    </source>
</reference>
<feature type="region of interest" description="Disordered" evidence="6">
    <location>
        <begin position="94"/>
        <end position="116"/>
    </location>
</feature>
<evidence type="ECO:0000256" key="7">
    <source>
        <dbReference type="SAM" id="Phobius"/>
    </source>
</evidence>
<gene>
    <name evidence="8" type="ORF">Aory04_000212500</name>
</gene>
<keyword evidence="2" id="KW-0813">Transport</keyword>
<proteinExistence type="predicted"/>
<protein>
    <submittedName>
        <fullName evidence="8">Unnamed protein product</fullName>
    </submittedName>
</protein>
<evidence type="ECO:0000256" key="5">
    <source>
        <dbReference type="ARBA" id="ARBA00023136"/>
    </source>
</evidence>
<dbReference type="InterPro" id="IPR002293">
    <property type="entry name" value="AA/rel_permease1"/>
</dbReference>
<comment type="subcellular location">
    <subcellularLocation>
        <location evidence="1">Membrane</location>
        <topology evidence="1">Multi-pass membrane protein</topology>
    </subcellularLocation>
</comment>
<evidence type="ECO:0000313" key="9">
    <source>
        <dbReference type="Proteomes" id="UP001165205"/>
    </source>
</evidence>